<dbReference type="GO" id="GO:0003677">
    <property type="term" value="F:DNA binding"/>
    <property type="evidence" value="ECO:0007669"/>
    <property type="project" value="InterPro"/>
</dbReference>
<feature type="domain" description="Helix-turn-helix" evidence="1">
    <location>
        <begin position="45"/>
        <end position="93"/>
    </location>
</feature>
<dbReference type="AlphaFoldDB" id="A0AAC9P8W9"/>
<evidence type="ECO:0000313" key="3">
    <source>
        <dbReference type="Proteomes" id="UP000182373"/>
    </source>
</evidence>
<dbReference type="Proteomes" id="UP000182373">
    <property type="component" value="Chromosome"/>
</dbReference>
<organism evidence="2 3">
    <name type="scientific">Granulibacter bethesdensis</name>
    <dbReference type="NCBI Taxonomy" id="364410"/>
    <lineage>
        <taxon>Bacteria</taxon>
        <taxon>Pseudomonadati</taxon>
        <taxon>Pseudomonadota</taxon>
        <taxon>Alphaproteobacteria</taxon>
        <taxon>Acetobacterales</taxon>
        <taxon>Acetobacteraceae</taxon>
        <taxon>Granulibacter</taxon>
    </lineage>
</organism>
<dbReference type="Pfam" id="PF12728">
    <property type="entry name" value="HTH_17"/>
    <property type="match status" value="1"/>
</dbReference>
<sequence>MRVLAPTTTFCYGAPRSAQSSRIFSHSPYASLGTTRDGRMADEILTIREVAELLKINEKTAYKLALAREIPGFKVGGSWRFQRQEIANWIKRKVEEQQGGGRGA</sequence>
<dbReference type="EMBL" id="CP018191">
    <property type="protein sequence ID" value="APH54469.1"/>
    <property type="molecule type" value="Genomic_DNA"/>
</dbReference>
<evidence type="ECO:0000259" key="1">
    <source>
        <dbReference type="Pfam" id="PF12728"/>
    </source>
</evidence>
<protein>
    <submittedName>
        <fullName evidence="2">Transcriptional regulatory protein</fullName>
    </submittedName>
</protein>
<reference evidence="3" key="1">
    <citation type="submission" date="2016-11" db="EMBL/GenBank/DDBJ databases">
        <title>Comparative genomic and phenotypic analysis of Granulibacter bethesdensis clinical isolates from patients with chronic granulomatous disease.</title>
        <authorList>
            <person name="Zarember K.A."/>
            <person name="Porcella S.F."/>
            <person name="Chu J."/>
            <person name="Ding L."/>
            <person name="Dahlstrom E."/>
            <person name="Barbian K."/>
            <person name="Martens C."/>
            <person name="Sykora L."/>
            <person name="Kramer S."/>
            <person name="Pettinato A.M."/>
            <person name="Hong H."/>
            <person name="Wald G."/>
            <person name="Berg L.J."/>
            <person name="Rogge L.S."/>
            <person name="Greenberg D.E."/>
            <person name="Falcone E.L."/>
            <person name="Neves J.F."/>
            <person name="Simoes M.J."/>
            <person name="Casal M."/>
            <person name="Rodriguez-Lopez F.C."/>
            <person name="Zelazny A."/>
            <person name="Gallin J.I."/>
            <person name="Holland S.M."/>
        </authorList>
    </citation>
    <scope>NUCLEOTIDE SEQUENCE [LARGE SCALE GENOMIC DNA]</scope>
    <source>
        <strain evidence="3">NIH9.1</strain>
    </source>
</reference>
<accession>A0AAC9P8W9</accession>
<gene>
    <name evidence="2" type="ORF">GbCGDNIH9_8532</name>
</gene>
<name>A0AAC9P8W9_9PROT</name>
<dbReference type="NCBIfam" id="TIGR01764">
    <property type="entry name" value="excise"/>
    <property type="match status" value="1"/>
</dbReference>
<dbReference type="InterPro" id="IPR010093">
    <property type="entry name" value="SinI_DNA-bd"/>
</dbReference>
<dbReference type="InterPro" id="IPR041657">
    <property type="entry name" value="HTH_17"/>
</dbReference>
<proteinExistence type="predicted"/>
<evidence type="ECO:0000313" key="2">
    <source>
        <dbReference type="EMBL" id="APH54469.1"/>
    </source>
</evidence>